<sequence length="52" mass="6181">RYPCDFPGCGASFGRARDLPRHKKIHDESLKITCPECDRTYHREDLLARHRR</sequence>
<keyword evidence="1" id="KW-0862">Zinc</keyword>
<evidence type="ECO:0000313" key="3">
    <source>
        <dbReference type="EMBL" id="KAF2242312.1"/>
    </source>
</evidence>
<keyword evidence="4" id="KW-1185">Reference proteome</keyword>
<evidence type="ECO:0000256" key="1">
    <source>
        <dbReference type="PROSITE-ProRule" id="PRU00042"/>
    </source>
</evidence>
<dbReference type="OrthoDB" id="6077919at2759"/>
<feature type="domain" description="C2H2-type" evidence="2">
    <location>
        <begin position="2"/>
        <end position="26"/>
    </location>
</feature>
<gene>
    <name evidence="3" type="ORF">BU26DRAFT_385900</name>
</gene>
<organism evidence="3 4">
    <name type="scientific">Trematosphaeria pertusa</name>
    <dbReference type="NCBI Taxonomy" id="390896"/>
    <lineage>
        <taxon>Eukaryota</taxon>
        <taxon>Fungi</taxon>
        <taxon>Dikarya</taxon>
        <taxon>Ascomycota</taxon>
        <taxon>Pezizomycotina</taxon>
        <taxon>Dothideomycetes</taxon>
        <taxon>Pleosporomycetidae</taxon>
        <taxon>Pleosporales</taxon>
        <taxon>Massarineae</taxon>
        <taxon>Trematosphaeriaceae</taxon>
        <taxon>Trematosphaeria</taxon>
    </lineage>
</organism>
<dbReference type="InterPro" id="IPR036236">
    <property type="entry name" value="Znf_C2H2_sf"/>
</dbReference>
<proteinExistence type="predicted"/>
<dbReference type="EMBL" id="ML987208">
    <property type="protein sequence ID" value="KAF2242312.1"/>
    <property type="molecule type" value="Genomic_DNA"/>
</dbReference>
<evidence type="ECO:0000259" key="2">
    <source>
        <dbReference type="PROSITE" id="PS50157"/>
    </source>
</evidence>
<dbReference type="Proteomes" id="UP000800094">
    <property type="component" value="Unassembled WGS sequence"/>
</dbReference>
<protein>
    <recommendedName>
        <fullName evidence="2">C2H2-type domain-containing protein</fullName>
    </recommendedName>
</protein>
<dbReference type="GeneID" id="54575962"/>
<accession>A0A6A6HX57</accession>
<dbReference type="Gene3D" id="3.30.160.60">
    <property type="entry name" value="Classic Zinc Finger"/>
    <property type="match status" value="1"/>
</dbReference>
<dbReference type="InterPro" id="IPR013087">
    <property type="entry name" value="Znf_C2H2_type"/>
</dbReference>
<dbReference type="RefSeq" id="XP_033677316.1">
    <property type="nucleotide sequence ID" value="XM_033822632.1"/>
</dbReference>
<dbReference type="Pfam" id="PF00096">
    <property type="entry name" value="zf-C2H2"/>
    <property type="match status" value="2"/>
</dbReference>
<feature type="domain" description="C2H2-type" evidence="2">
    <location>
        <begin position="32"/>
        <end position="52"/>
    </location>
</feature>
<dbReference type="GO" id="GO:0008270">
    <property type="term" value="F:zinc ion binding"/>
    <property type="evidence" value="ECO:0007669"/>
    <property type="project" value="UniProtKB-KW"/>
</dbReference>
<keyword evidence="1" id="KW-0479">Metal-binding</keyword>
<evidence type="ECO:0000313" key="4">
    <source>
        <dbReference type="Proteomes" id="UP000800094"/>
    </source>
</evidence>
<reference evidence="3" key="1">
    <citation type="journal article" date="2020" name="Stud. Mycol.">
        <title>101 Dothideomycetes genomes: a test case for predicting lifestyles and emergence of pathogens.</title>
        <authorList>
            <person name="Haridas S."/>
            <person name="Albert R."/>
            <person name="Binder M."/>
            <person name="Bloem J."/>
            <person name="Labutti K."/>
            <person name="Salamov A."/>
            <person name="Andreopoulos B."/>
            <person name="Baker S."/>
            <person name="Barry K."/>
            <person name="Bills G."/>
            <person name="Bluhm B."/>
            <person name="Cannon C."/>
            <person name="Castanera R."/>
            <person name="Culley D."/>
            <person name="Daum C."/>
            <person name="Ezra D."/>
            <person name="Gonzalez J."/>
            <person name="Henrissat B."/>
            <person name="Kuo A."/>
            <person name="Liang C."/>
            <person name="Lipzen A."/>
            <person name="Lutzoni F."/>
            <person name="Magnuson J."/>
            <person name="Mondo S."/>
            <person name="Nolan M."/>
            <person name="Ohm R."/>
            <person name="Pangilinan J."/>
            <person name="Park H.-J."/>
            <person name="Ramirez L."/>
            <person name="Alfaro M."/>
            <person name="Sun H."/>
            <person name="Tritt A."/>
            <person name="Yoshinaga Y."/>
            <person name="Zwiers L.-H."/>
            <person name="Turgeon B."/>
            <person name="Goodwin S."/>
            <person name="Spatafora J."/>
            <person name="Crous P."/>
            <person name="Grigoriev I."/>
        </authorList>
    </citation>
    <scope>NUCLEOTIDE SEQUENCE</scope>
    <source>
        <strain evidence="3">CBS 122368</strain>
    </source>
</reference>
<dbReference type="PROSITE" id="PS00028">
    <property type="entry name" value="ZINC_FINGER_C2H2_1"/>
    <property type="match status" value="1"/>
</dbReference>
<dbReference type="AlphaFoldDB" id="A0A6A6HX57"/>
<keyword evidence="1" id="KW-0863">Zinc-finger</keyword>
<dbReference type="SUPFAM" id="SSF57667">
    <property type="entry name" value="beta-beta-alpha zinc fingers"/>
    <property type="match status" value="1"/>
</dbReference>
<feature type="non-terminal residue" evidence="3">
    <location>
        <position position="1"/>
    </location>
</feature>
<dbReference type="SMART" id="SM00355">
    <property type="entry name" value="ZnF_C2H2"/>
    <property type="match status" value="2"/>
</dbReference>
<name>A0A6A6HX57_9PLEO</name>
<dbReference type="PROSITE" id="PS50157">
    <property type="entry name" value="ZINC_FINGER_C2H2_2"/>
    <property type="match status" value="2"/>
</dbReference>
<feature type="non-terminal residue" evidence="3">
    <location>
        <position position="52"/>
    </location>
</feature>